<keyword evidence="1" id="KW-0812">Transmembrane</keyword>
<evidence type="ECO:0000256" key="1">
    <source>
        <dbReference type="SAM" id="Phobius"/>
    </source>
</evidence>
<name>A0A828YAM8_9LEPT</name>
<dbReference type="RefSeq" id="WP_004758631.1">
    <property type="nucleotide sequence ID" value="NZ_AKWH02000014.1"/>
</dbReference>
<evidence type="ECO:0000313" key="3">
    <source>
        <dbReference type="Proteomes" id="UP000006339"/>
    </source>
</evidence>
<keyword evidence="1" id="KW-1133">Transmembrane helix</keyword>
<feature type="transmembrane region" description="Helical" evidence="1">
    <location>
        <begin position="20"/>
        <end position="53"/>
    </location>
</feature>
<proteinExistence type="predicted"/>
<gene>
    <name evidence="2" type="ORF">LEP1GSC131_2186</name>
</gene>
<dbReference type="EMBL" id="AKWH02000014">
    <property type="protein sequence ID" value="EKO52983.1"/>
    <property type="molecule type" value="Genomic_DNA"/>
</dbReference>
<dbReference type="Proteomes" id="UP000006339">
    <property type="component" value="Unassembled WGS sequence"/>
</dbReference>
<sequence length="105" mass="12302">MYKLLNNFEIKKRGLRISLFFTIVSLISFFIGNTILQFILLGLGLVSFVFTLVQPETFYFFTNLILEWILIFFSGILKVGLLIVYMILWKPIQVLINLFRGEKNS</sequence>
<dbReference type="GeneID" id="34316638"/>
<reference evidence="2" key="1">
    <citation type="submission" date="2012-10" db="EMBL/GenBank/DDBJ databases">
        <authorList>
            <person name="Harkins D.M."/>
            <person name="Durkin A.S."/>
            <person name="Brinkac L.M."/>
            <person name="Selengut J.D."/>
            <person name="Sanka R."/>
            <person name="DePew J."/>
            <person name="Purushe J."/>
            <person name="Picardeau M."/>
            <person name="Werts C."/>
            <person name="Goarant C."/>
            <person name="Vinetz J.M."/>
            <person name="Sutton G.G."/>
            <person name="Nelson W.C."/>
            <person name="Fouts D.E."/>
        </authorList>
    </citation>
    <scope>NUCLEOTIDE SEQUENCE [LARGE SCALE GENOMIC DNA]</scope>
    <source>
        <strain evidence="2">200802841</strain>
    </source>
</reference>
<dbReference type="AlphaFoldDB" id="A0A828YAM8"/>
<feature type="transmembrane region" description="Helical" evidence="1">
    <location>
        <begin position="65"/>
        <end position="88"/>
    </location>
</feature>
<organism evidence="2 3">
    <name type="scientific">Leptospira kirschneri str. 200802841</name>
    <dbReference type="NCBI Taxonomy" id="1193047"/>
    <lineage>
        <taxon>Bacteria</taxon>
        <taxon>Pseudomonadati</taxon>
        <taxon>Spirochaetota</taxon>
        <taxon>Spirochaetia</taxon>
        <taxon>Leptospirales</taxon>
        <taxon>Leptospiraceae</taxon>
        <taxon>Leptospira</taxon>
    </lineage>
</organism>
<keyword evidence="3" id="KW-1185">Reference proteome</keyword>
<comment type="caution">
    <text evidence="2">The sequence shown here is derived from an EMBL/GenBank/DDBJ whole genome shotgun (WGS) entry which is preliminary data.</text>
</comment>
<accession>A0A828YAM8</accession>
<evidence type="ECO:0000313" key="2">
    <source>
        <dbReference type="EMBL" id="EKO52983.1"/>
    </source>
</evidence>
<keyword evidence="1" id="KW-0472">Membrane</keyword>
<protein>
    <submittedName>
        <fullName evidence="2">Uncharacterized protein</fullName>
    </submittedName>
</protein>